<proteinExistence type="predicted"/>
<accession>L5LZX7</accession>
<dbReference type="AlphaFoldDB" id="L5LZX7"/>
<name>L5LZX7_MYODS</name>
<protein>
    <submittedName>
        <fullName evidence="2">Uncharacterized protein</fullName>
    </submittedName>
</protein>
<evidence type="ECO:0000256" key="1">
    <source>
        <dbReference type="SAM" id="MobiDB-lite"/>
    </source>
</evidence>
<reference evidence="3" key="1">
    <citation type="journal article" date="2013" name="Science">
        <title>Comparative analysis of bat genomes provides insight into the evolution of flight and immunity.</title>
        <authorList>
            <person name="Zhang G."/>
            <person name="Cowled C."/>
            <person name="Shi Z."/>
            <person name="Huang Z."/>
            <person name="Bishop-Lilly K.A."/>
            <person name="Fang X."/>
            <person name="Wynne J.W."/>
            <person name="Xiong Z."/>
            <person name="Baker M.L."/>
            <person name="Zhao W."/>
            <person name="Tachedjian M."/>
            <person name="Zhu Y."/>
            <person name="Zhou P."/>
            <person name="Jiang X."/>
            <person name="Ng J."/>
            <person name="Yang L."/>
            <person name="Wu L."/>
            <person name="Xiao J."/>
            <person name="Feng Y."/>
            <person name="Chen Y."/>
            <person name="Sun X."/>
            <person name="Zhang Y."/>
            <person name="Marsh G.A."/>
            <person name="Crameri G."/>
            <person name="Broder C.C."/>
            <person name="Frey K.G."/>
            <person name="Wang L.F."/>
            <person name="Wang J."/>
        </authorList>
    </citation>
    <scope>NUCLEOTIDE SEQUENCE [LARGE SCALE GENOMIC DNA]</scope>
</reference>
<sequence>MGGKPPALRGFGSERAPQSRYGPPALLERRLLPVPATRSASHSAPQHSRLLRTCQKLMGHPGPGPANSRLLLTAIQSGPP</sequence>
<dbReference type="Proteomes" id="UP000010556">
    <property type="component" value="Unassembled WGS sequence"/>
</dbReference>
<gene>
    <name evidence="2" type="ORF">MDA_GLEAN10025279</name>
</gene>
<organism evidence="2 3">
    <name type="scientific">Myotis davidii</name>
    <name type="common">David's myotis</name>
    <dbReference type="NCBI Taxonomy" id="225400"/>
    <lineage>
        <taxon>Eukaryota</taxon>
        <taxon>Metazoa</taxon>
        <taxon>Chordata</taxon>
        <taxon>Craniata</taxon>
        <taxon>Vertebrata</taxon>
        <taxon>Euteleostomi</taxon>
        <taxon>Mammalia</taxon>
        <taxon>Eutheria</taxon>
        <taxon>Laurasiatheria</taxon>
        <taxon>Chiroptera</taxon>
        <taxon>Yangochiroptera</taxon>
        <taxon>Vespertilionidae</taxon>
        <taxon>Myotis</taxon>
    </lineage>
</organism>
<feature type="region of interest" description="Disordered" evidence="1">
    <location>
        <begin position="1"/>
        <end position="24"/>
    </location>
</feature>
<evidence type="ECO:0000313" key="2">
    <source>
        <dbReference type="EMBL" id="ELK31622.1"/>
    </source>
</evidence>
<dbReference type="EMBL" id="KB105967">
    <property type="protein sequence ID" value="ELK31622.1"/>
    <property type="molecule type" value="Genomic_DNA"/>
</dbReference>
<keyword evidence="3" id="KW-1185">Reference proteome</keyword>
<evidence type="ECO:0000313" key="3">
    <source>
        <dbReference type="Proteomes" id="UP000010556"/>
    </source>
</evidence>